<organism evidence="1 2">
    <name type="scientific">Trichinella spiralis</name>
    <name type="common">Trichina worm</name>
    <dbReference type="NCBI Taxonomy" id="6334"/>
    <lineage>
        <taxon>Eukaryota</taxon>
        <taxon>Metazoa</taxon>
        <taxon>Ecdysozoa</taxon>
        <taxon>Nematoda</taxon>
        <taxon>Enoplea</taxon>
        <taxon>Dorylaimia</taxon>
        <taxon>Trichinellida</taxon>
        <taxon>Trichinellidae</taxon>
        <taxon>Trichinella</taxon>
    </lineage>
</organism>
<sequence length="93" mass="10955">LGNYDDEVYLNEGYHFLTLNNCSKDRENERADNDPPELHMLPILDEFWFHAYITTHLRLRSSVPKGFVEFTNLLKQRKNLQAKLKTAKTAMTK</sequence>
<reference evidence="1 2" key="1">
    <citation type="submission" date="2024-07" db="EMBL/GenBank/DDBJ databases">
        <title>Enhanced genomic and transcriptomic resources for Trichinella pseudospiralis and T. spiralis underpin the discovery of pronounced molecular differences between stages and species.</title>
        <authorList>
            <person name="Pasi K.K."/>
            <person name="La Rosa G."/>
            <person name="Gomez-Morales M.A."/>
            <person name="Tosini F."/>
            <person name="Sumanam S."/>
            <person name="Young N.D."/>
            <person name="Chang B.C."/>
            <person name="Robin G.B."/>
        </authorList>
    </citation>
    <scope>NUCLEOTIDE SEQUENCE [LARGE SCALE GENOMIC DNA]</scope>
    <source>
        <strain evidence="1">ISS534</strain>
    </source>
</reference>
<dbReference type="EMBL" id="JBEUSY010000039">
    <property type="protein sequence ID" value="KAL1246044.1"/>
    <property type="molecule type" value="Genomic_DNA"/>
</dbReference>
<name>A0ABR3L2Y4_TRISP</name>
<proteinExistence type="predicted"/>
<protein>
    <submittedName>
        <fullName evidence="1">Glycine dehydrogenase (Decarboxylating)</fullName>
    </submittedName>
</protein>
<feature type="non-terminal residue" evidence="1">
    <location>
        <position position="1"/>
    </location>
</feature>
<keyword evidence="2" id="KW-1185">Reference proteome</keyword>
<dbReference type="Proteomes" id="UP001558632">
    <property type="component" value="Unassembled WGS sequence"/>
</dbReference>
<evidence type="ECO:0000313" key="2">
    <source>
        <dbReference type="Proteomes" id="UP001558632"/>
    </source>
</evidence>
<gene>
    <name evidence="1" type="ORF">TSPI_04333</name>
</gene>
<accession>A0ABR3L2Y4</accession>
<comment type="caution">
    <text evidence="1">The sequence shown here is derived from an EMBL/GenBank/DDBJ whole genome shotgun (WGS) entry which is preliminary data.</text>
</comment>
<evidence type="ECO:0000313" key="1">
    <source>
        <dbReference type="EMBL" id="KAL1246044.1"/>
    </source>
</evidence>